<dbReference type="InterPro" id="IPR015883">
    <property type="entry name" value="Glyco_hydro_20_cat"/>
</dbReference>
<evidence type="ECO:0000313" key="7">
    <source>
        <dbReference type="Proteomes" id="UP001295684"/>
    </source>
</evidence>
<dbReference type="InterPro" id="IPR017853">
    <property type="entry name" value="GH"/>
</dbReference>
<evidence type="ECO:0000256" key="3">
    <source>
        <dbReference type="ARBA" id="ARBA00022801"/>
    </source>
</evidence>
<dbReference type="GO" id="GO:0005975">
    <property type="term" value="P:carbohydrate metabolic process"/>
    <property type="evidence" value="ECO:0007669"/>
    <property type="project" value="InterPro"/>
</dbReference>
<dbReference type="AlphaFoldDB" id="A0AAD1UBJ4"/>
<evidence type="ECO:0000256" key="1">
    <source>
        <dbReference type="ARBA" id="ARBA00001231"/>
    </source>
</evidence>
<comment type="caution">
    <text evidence="6">The sequence shown here is derived from an EMBL/GenBank/DDBJ whole genome shotgun (WGS) entry which is preliminary data.</text>
</comment>
<comment type="catalytic activity">
    <reaction evidence="1 4">
        <text>Hydrolysis of terminal non-reducing N-acetyl-D-hexosamine residues in N-acetyl-beta-D-hexosaminides.</text>
        <dbReference type="EC" id="3.2.1.52"/>
    </reaction>
</comment>
<dbReference type="GO" id="GO:0016020">
    <property type="term" value="C:membrane"/>
    <property type="evidence" value="ECO:0007669"/>
    <property type="project" value="TreeGrafter"/>
</dbReference>
<dbReference type="PANTHER" id="PTHR22600:SF57">
    <property type="entry name" value="BETA-N-ACETYLHEXOSAMINIDASE"/>
    <property type="match status" value="1"/>
</dbReference>
<proteinExistence type="inferred from homology"/>
<name>A0AAD1UBJ4_EUPCR</name>
<dbReference type="PANTHER" id="PTHR22600">
    <property type="entry name" value="BETA-HEXOSAMINIDASE"/>
    <property type="match status" value="1"/>
</dbReference>
<dbReference type="SUPFAM" id="SSF55545">
    <property type="entry name" value="beta-N-acetylhexosaminidase-like domain"/>
    <property type="match status" value="1"/>
</dbReference>
<evidence type="ECO:0000256" key="2">
    <source>
        <dbReference type="ARBA" id="ARBA00006285"/>
    </source>
</evidence>
<dbReference type="Gene3D" id="3.30.379.10">
    <property type="entry name" value="Chitobiase/beta-hexosaminidase domain 2-like"/>
    <property type="match status" value="1"/>
</dbReference>
<dbReference type="InterPro" id="IPR029018">
    <property type="entry name" value="Hex-like_dom2"/>
</dbReference>
<dbReference type="InterPro" id="IPR025705">
    <property type="entry name" value="Beta_hexosaminidase_sua/sub"/>
</dbReference>
<evidence type="ECO:0000313" key="6">
    <source>
        <dbReference type="EMBL" id="CAI2364237.1"/>
    </source>
</evidence>
<feature type="domain" description="Glycoside hydrolase family 20 catalytic" evidence="5">
    <location>
        <begin position="185"/>
        <end position="502"/>
    </location>
</feature>
<dbReference type="GO" id="GO:0004563">
    <property type="term" value="F:beta-N-acetylhexosaminidase activity"/>
    <property type="evidence" value="ECO:0007669"/>
    <property type="project" value="UniProtKB-EC"/>
</dbReference>
<keyword evidence="7" id="KW-1185">Reference proteome</keyword>
<evidence type="ECO:0000256" key="4">
    <source>
        <dbReference type="PIRNR" id="PIRNR001093"/>
    </source>
</evidence>
<dbReference type="PIRSF" id="PIRSF001093">
    <property type="entry name" value="B-hxosamndse_ab_euk"/>
    <property type="match status" value="1"/>
</dbReference>
<accession>A0AAD1UBJ4</accession>
<dbReference type="SUPFAM" id="SSF51445">
    <property type="entry name" value="(Trans)glycosidases"/>
    <property type="match status" value="1"/>
</dbReference>
<dbReference type="EC" id="3.2.1.52" evidence="4"/>
<dbReference type="PRINTS" id="PR00738">
    <property type="entry name" value="GLHYDRLASE20"/>
</dbReference>
<dbReference type="Proteomes" id="UP001295684">
    <property type="component" value="Unassembled WGS sequence"/>
</dbReference>
<dbReference type="EMBL" id="CAMPGE010005385">
    <property type="protein sequence ID" value="CAI2364237.1"/>
    <property type="molecule type" value="Genomic_DNA"/>
</dbReference>
<dbReference type="Gene3D" id="3.20.20.80">
    <property type="entry name" value="Glycosidases"/>
    <property type="match status" value="1"/>
</dbReference>
<evidence type="ECO:0000259" key="5">
    <source>
        <dbReference type="Pfam" id="PF00728"/>
    </source>
</evidence>
<dbReference type="GO" id="GO:0030203">
    <property type="term" value="P:glycosaminoglycan metabolic process"/>
    <property type="evidence" value="ECO:0007669"/>
    <property type="project" value="TreeGrafter"/>
</dbReference>
<sequence>MIAISLGSARFEIIDNPAALNVFHSDRQSTPVVGPPPKNQTSKDIEIRFHQCAMEFDFKHRELADIIDVYKQVMFGKNYAKECPAGSELNLIHYMGNGKKLIDVKIDYKAVSRQMSPTKFQNVHEKYSILVEENGRVVIEADYYPGIVRALDTLSQLIERNEDQGNNKEYRIKYTPILIKDEPDYAYRGLMLDTSKEYFNVGDIKLLLDGMMISRLNVFHWHFMDSDSMAMKLNSFPGITNNTAFRSSEVYTSDNVKEITLYAKIRGIKVIPEIQTPANVNVLGNHKPLKDLVRCYSDPSMVSRKNSYPSEAVLDIGNTRSVDFVDKVIKDVLEMFEPEILHLGGDKPNIGCLNHISDPVESLRKYIEKEREILKKYSSDTRAMYWFEDGSFRYNPTDILHYKGNSRQFEYTISSHRENYYVFSPSDIMVVHHGYPDNAGTHRNTGRTESWKRYWDFNPASYNKNGKMLGSEVLVWTEMMNEFEFLPKTFPRAGIVSFKHWNSTPSISSGAVIETIMRLQYRLKSFGIPTEKISMRYCEEHTHHCFGP</sequence>
<keyword evidence="4" id="KW-0326">Glycosidase</keyword>
<comment type="similarity">
    <text evidence="2 4">Belongs to the glycosyl hydrolase 20 family.</text>
</comment>
<reference evidence="6" key="1">
    <citation type="submission" date="2023-07" db="EMBL/GenBank/DDBJ databases">
        <authorList>
            <consortium name="AG Swart"/>
            <person name="Singh M."/>
            <person name="Singh A."/>
            <person name="Seah K."/>
            <person name="Emmerich C."/>
        </authorList>
    </citation>
    <scope>NUCLEOTIDE SEQUENCE</scope>
    <source>
        <strain evidence="6">DP1</strain>
    </source>
</reference>
<dbReference type="Pfam" id="PF00728">
    <property type="entry name" value="Glyco_hydro_20"/>
    <property type="match status" value="1"/>
</dbReference>
<keyword evidence="3 4" id="KW-0378">Hydrolase</keyword>
<organism evidence="6 7">
    <name type="scientific">Euplotes crassus</name>
    <dbReference type="NCBI Taxonomy" id="5936"/>
    <lineage>
        <taxon>Eukaryota</taxon>
        <taxon>Sar</taxon>
        <taxon>Alveolata</taxon>
        <taxon>Ciliophora</taxon>
        <taxon>Intramacronucleata</taxon>
        <taxon>Spirotrichea</taxon>
        <taxon>Hypotrichia</taxon>
        <taxon>Euplotida</taxon>
        <taxon>Euplotidae</taxon>
        <taxon>Moneuplotes</taxon>
    </lineage>
</organism>
<protein>
    <recommendedName>
        <fullName evidence="4">Beta-hexosaminidase</fullName>
        <ecNumber evidence="4">3.2.1.52</ecNumber>
    </recommendedName>
</protein>
<gene>
    <name evidence="6" type="ORF">ECRASSUSDP1_LOCUS5580</name>
</gene>